<dbReference type="AlphaFoldDB" id="A0A382IDX8"/>
<name>A0A382IDX8_9ZZZZ</name>
<gene>
    <name evidence="1" type="ORF">METZ01_LOCUS250429</name>
</gene>
<proteinExistence type="predicted"/>
<reference evidence="1" key="1">
    <citation type="submission" date="2018-05" db="EMBL/GenBank/DDBJ databases">
        <authorList>
            <person name="Lanie J.A."/>
            <person name="Ng W.-L."/>
            <person name="Kazmierczak K.M."/>
            <person name="Andrzejewski T.M."/>
            <person name="Davidsen T.M."/>
            <person name="Wayne K.J."/>
            <person name="Tettelin H."/>
            <person name="Glass J.I."/>
            <person name="Rusch D."/>
            <person name="Podicherti R."/>
            <person name="Tsui H.-C.T."/>
            <person name="Winkler M.E."/>
        </authorList>
    </citation>
    <scope>NUCLEOTIDE SEQUENCE</scope>
</reference>
<organism evidence="1">
    <name type="scientific">marine metagenome</name>
    <dbReference type="NCBI Taxonomy" id="408172"/>
    <lineage>
        <taxon>unclassified sequences</taxon>
        <taxon>metagenomes</taxon>
        <taxon>ecological metagenomes</taxon>
    </lineage>
</organism>
<evidence type="ECO:0008006" key="2">
    <source>
        <dbReference type="Google" id="ProtNLM"/>
    </source>
</evidence>
<dbReference type="EMBL" id="UINC01066646">
    <property type="protein sequence ID" value="SVB97575.1"/>
    <property type="molecule type" value="Genomic_DNA"/>
</dbReference>
<protein>
    <recommendedName>
        <fullName evidence="2">GST N-terminal domain-containing protein</fullName>
    </recommendedName>
</protein>
<dbReference type="InterPro" id="IPR036249">
    <property type="entry name" value="Thioredoxin-like_sf"/>
</dbReference>
<accession>A0A382IDX8</accession>
<dbReference type="SUPFAM" id="SSF52833">
    <property type="entry name" value="Thioredoxin-like"/>
    <property type="match status" value="1"/>
</dbReference>
<evidence type="ECO:0000313" key="1">
    <source>
        <dbReference type="EMBL" id="SVB97575.1"/>
    </source>
</evidence>
<sequence length="108" mass="12457">MKKIKYLYREDGGMSKDHIKDVMNKLPSDYSIEYINWDDTPSALKEYNPKGSPLCIIEEDGVEIDRLLGTTGVEQIITAMSDDKNYERYSRAGNWPMNTNSFSHTIEE</sequence>